<dbReference type="NCBIfam" id="NF045682">
    <property type="entry name" value="DVU0772_fam"/>
    <property type="match status" value="1"/>
</dbReference>
<reference evidence="1" key="1">
    <citation type="journal article" date="2020" name="mSystems">
        <title>Genome- and Community-Level Interaction Insights into Carbon Utilization and Element Cycling Functions of Hydrothermarchaeota in Hydrothermal Sediment.</title>
        <authorList>
            <person name="Zhou Z."/>
            <person name="Liu Y."/>
            <person name="Xu W."/>
            <person name="Pan J."/>
            <person name="Luo Z.H."/>
            <person name="Li M."/>
        </authorList>
    </citation>
    <scope>NUCLEOTIDE SEQUENCE [LARGE SCALE GENOMIC DNA]</scope>
    <source>
        <strain evidence="1">SpSt-769</strain>
    </source>
</reference>
<comment type="caution">
    <text evidence="1">The sequence shown here is derived from an EMBL/GenBank/DDBJ whole genome shotgun (WGS) entry which is preliminary data.</text>
</comment>
<protein>
    <submittedName>
        <fullName evidence="1">Uncharacterized protein</fullName>
    </submittedName>
</protein>
<dbReference type="AlphaFoldDB" id="A0A7C4EUY6"/>
<evidence type="ECO:0000313" key="1">
    <source>
        <dbReference type="EMBL" id="HGH60994.1"/>
    </source>
</evidence>
<sequence length="120" mass="13733">MKSMKEVIKDKEIARLIDWDLHPFDAVTRYLEWGTNWSRGLNHAKSCNEASAYFKINAIKKPARLMLVKQSHHDYEVLDEIEAPQDLIDQSVEYYGCKNAACGITEDLKAWLKAQAYGAA</sequence>
<accession>A0A7C4EUY6</accession>
<proteinExistence type="predicted"/>
<dbReference type="InterPro" id="IPR059223">
    <property type="entry name" value="DVU0772-like"/>
</dbReference>
<gene>
    <name evidence="1" type="ORF">ENV54_06815</name>
</gene>
<name>A0A7C4EUY6_9BACT</name>
<dbReference type="EMBL" id="DTGT01000210">
    <property type="protein sequence ID" value="HGH60994.1"/>
    <property type="molecule type" value="Genomic_DNA"/>
</dbReference>
<organism evidence="1">
    <name type="scientific">Desulfomonile tiedjei</name>
    <dbReference type="NCBI Taxonomy" id="2358"/>
    <lineage>
        <taxon>Bacteria</taxon>
        <taxon>Pseudomonadati</taxon>
        <taxon>Thermodesulfobacteriota</taxon>
        <taxon>Desulfomonilia</taxon>
        <taxon>Desulfomonilales</taxon>
        <taxon>Desulfomonilaceae</taxon>
        <taxon>Desulfomonile</taxon>
    </lineage>
</organism>